<feature type="binding site" evidence="9">
    <location>
        <position position="39"/>
    </location>
    <ligand>
        <name>ATP</name>
        <dbReference type="ChEBI" id="CHEBI:30616"/>
    </ligand>
</feature>
<dbReference type="NCBIfam" id="NF001770">
    <property type="entry name" value="PRK00509.1"/>
    <property type="match status" value="1"/>
</dbReference>
<dbReference type="PROSITE" id="PS00565">
    <property type="entry name" value="ARGININOSUCCIN_SYN_2"/>
    <property type="match status" value="1"/>
</dbReference>
<name>A0A928KWI5_9FIRM</name>
<comment type="subcellular location">
    <subcellularLocation>
        <location evidence="9">Cytoplasm</location>
    </subcellularLocation>
</comment>
<dbReference type="Pfam" id="PF00764">
    <property type="entry name" value="Arginosuc_synth"/>
    <property type="match status" value="1"/>
</dbReference>
<dbReference type="EC" id="6.3.4.5" evidence="3 9"/>
<dbReference type="GO" id="GO:0006526">
    <property type="term" value="P:L-arginine biosynthetic process"/>
    <property type="evidence" value="ECO:0007669"/>
    <property type="project" value="UniProtKB-UniRule"/>
</dbReference>
<comment type="caution">
    <text evidence="12">The sequence shown here is derived from an EMBL/GenBank/DDBJ whole genome shotgun (WGS) entry which is preliminary data.</text>
</comment>
<dbReference type="GO" id="GO:0005524">
    <property type="term" value="F:ATP binding"/>
    <property type="evidence" value="ECO:0007669"/>
    <property type="project" value="UniProtKB-UniRule"/>
</dbReference>
<dbReference type="GO" id="GO:0005737">
    <property type="term" value="C:cytoplasm"/>
    <property type="evidence" value="ECO:0007669"/>
    <property type="project" value="UniProtKB-SubCell"/>
</dbReference>
<feature type="binding site" evidence="9">
    <location>
        <position position="180"/>
    </location>
    <ligand>
        <name>L-citrulline</name>
        <dbReference type="ChEBI" id="CHEBI:57743"/>
    </ligand>
</feature>
<feature type="binding site" evidence="9">
    <location>
        <position position="127"/>
    </location>
    <ligand>
        <name>L-aspartate</name>
        <dbReference type="ChEBI" id="CHEBI:29991"/>
    </ligand>
</feature>
<dbReference type="InterPro" id="IPR018223">
    <property type="entry name" value="Arginosuc_synth_CS"/>
</dbReference>
<evidence type="ECO:0000256" key="9">
    <source>
        <dbReference type="HAMAP-Rule" id="MF_00005"/>
    </source>
</evidence>
<dbReference type="SUPFAM" id="SSF52402">
    <property type="entry name" value="Adenine nucleotide alpha hydrolases-like"/>
    <property type="match status" value="1"/>
</dbReference>
<evidence type="ECO:0000256" key="1">
    <source>
        <dbReference type="ARBA" id="ARBA00004967"/>
    </source>
</evidence>
<dbReference type="Pfam" id="PF20979">
    <property type="entry name" value="Arginosuc_syn_C"/>
    <property type="match status" value="1"/>
</dbReference>
<dbReference type="InterPro" id="IPR023434">
    <property type="entry name" value="Arginosuc_synth_type_1_subfam"/>
</dbReference>
<proteinExistence type="inferred from homology"/>
<dbReference type="PANTHER" id="PTHR11587">
    <property type="entry name" value="ARGININOSUCCINATE SYNTHASE"/>
    <property type="match status" value="1"/>
</dbReference>
<evidence type="ECO:0000259" key="10">
    <source>
        <dbReference type="Pfam" id="PF00764"/>
    </source>
</evidence>
<dbReference type="NCBIfam" id="TIGR00032">
    <property type="entry name" value="argG"/>
    <property type="match status" value="1"/>
</dbReference>
<evidence type="ECO:0000256" key="8">
    <source>
        <dbReference type="ARBA" id="ARBA00022840"/>
    </source>
</evidence>
<evidence type="ECO:0000256" key="4">
    <source>
        <dbReference type="ARBA" id="ARBA00022571"/>
    </source>
</evidence>
<dbReference type="Proteomes" id="UP000754750">
    <property type="component" value="Unassembled WGS sequence"/>
</dbReference>
<dbReference type="GO" id="GO:0000050">
    <property type="term" value="P:urea cycle"/>
    <property type="evidence" value="ECO:0007669"/>
    <property type="project" value="TreeGrafter"/>
</dbReference>
<dbReference type="AlphaFoldDB" id="A0A928KWI5"/>
<comment type="pathway">
    <text evidence="1 9">Amino-acid biosynthesis; L-arginine biosynthesis; L-arginine from L-ornithine and carbamoyl phosphate: step 2/3.</text>
</comment>
<keyword evidence="4 9" id="KW-0055">Arginine biosynthesis</keyword>
<dbReference type="SUPFAM" id="SSF69864">
    <property type="entry name" value="Argininosuccinate synthetase, C-terminal domain"/>
    <property type="match status" value="1"/>
</dbReference>
<reference evidence="12" key="1">
    <citation type="submission" date="2019-04" db="EMBL/GenBank/DDBJ databases">
        <title>Evolution of Biomass-Degrading Anaerobic Consortia Revealed by Metagenomics.</title>
        <authorList>
            <person name="Peng X."/>
        </authorList>
    </citation>
    <scope>NUCLEOTIDE SEQUENCE</scope>
    <source>
        <strain evidence="12">SIG551</strain>
    </source>
</reference>
<organism evidence="12 13">
    <name type="scientific">Faecalispora sporosphaeroides</name>
    <dbReference type="NCBI Taxonomy" id="1549"/>
    <lineage>
        <taxon>Bacteria</taxon>
        <taxon>Bacillati</taxon>
        <taxon>Bacillota</taxon>
        <taxon>Clostridia</taxon>
        <taxon>Eubacteriales</taxon>
        <taxon>Oscillospiraceae</taxon>
        <taxon>Faecalispora</taxon>
    </lineage>
</organism>
<comment type="catalytic activity">
    <reaction evidence="9">
        <text>L-citrulline + L-aspartate + ATP = 2-(N(omega)-L-arginino)succinate + AMP + diphosphate + H(+)</text>
        <dbReference type="Rhea" id="RHEA:10932"/>
        <dbReference type="ChEBI" id="CHEBI:15378"/>
        <dbReference type="ChEBI" id="CHEBI:29991"/>
        <dbReference type="ChEBI" id="CHEBI:30616"/>
        <dbReference type="ChEBI" id="CHEBI:33019"/>
        <dbReference type="ChEBI" id="CHEBI:57472"/>
        <dbReference type="ChEBI" id="CHEBI:57743"/>
        <dbReference type="ChEBI" id="CHEBI:456215"/>
        <dbReference type="EC" id="6.3.4.5"/>
    </reaction>
</comment>
<dbReference type="InterPro" id="IPR024074">
    <property type="entry name" value="AS_cat/multimer_dom_body"/>
</dbReference>
<comment type="similarity">
    <text evidence="9">Belongs to the argininosuccinate synthase family. Type 1 subfamily.</text>
</comment>
<feature type="binding site" evidence="9">
    <location>
        <position position="127"/>
    </location>
    <ligand>
        <name>L-citrulline</name>
        <dbReference type="ChEBI" id="CHEBI:57743"/>
    </ligand>
</feature>
<dbReference type="PROSITE" id="PS00564">
    <property type="entry name" value="ARGININOSUCCIN_SYN_1"/>
    <property type="match status" value="1"/>
</dbReference>
<dbReference type="GO" id="GO:0000053">
    <property type="term" value="P:argininosuccinate metabolic process"/>
    <property type="evidence" value="ECO:0007669"/>
    <property type="project" value="TreeGrafter"/>
</dbReference>
<evidence type="ECO:0000256" key="5">
    <source>
        <dbReference type="ARBA" id="ARBA00022598"/>
    </source>
</evidence>
<feature type="binding site" evidence="9">
    <location>
        <position position="128"/>
    </location>
    <ligand>
        <name>L-aspartate</name>
        <dbReference type="ChEBI" id="CHEBI:29991"/>
    </ligand>
</feature>
<feature type="binding site" evidence="9">
    <location>
        <position position="123"/>
    </location>
    <ligand>
        <name>L-aspartate</name>
        <dbReference type="ChEBI" id="CHEBI:29991"/>
    </ligand>
</feature>
<keyword evidence="8 9" id="KW-0067">ATP-binding</keyword>
<feature type="binding site" evidence="9">
    <location>
        <position position="131"/>
    </location>
    <ligand>
        <name>L-citrulline</name>
        <dbReference type="ChEBI" id="CHEBI:57743"/>
    </ligand>
</feature>
<dbReference type="Gene3D" id="1.20.5.470">
    <property type="entry name" value="Single helix bin"/>
    <property type="match status" value="1"/>
</dbReference>
<protein>
    <recommendedName>
        <fullName evidence="3 9">Argininosuccinate synthase</fullName>
        <ecNumber evidence="3 9">6.3.4.5</ecNumber>
    </recommendedName>
    <alternativeName>
        <fullName evidence="9">Citrulline--aspartate ligase</fullName>
    </alternativeName>
</protein>
<dbReference type="RefSeq" id="WP_020072716.1">
    <property type="nucleotide sequence ID" value="NZ_JBKWRC010000002.1"/>
</dbReference>
<feature type="binding site" evidence="9">
    <location>
        <position position="121"/>
    </location>
    <ligand>
        <name>ATP</name>
        <dbReference type="ChEBI" id="CHEBI:30616"/>
    </ligand>
</feature>
<evidence type="ECO:0000259" key="11">
    <source>
        <dbReference type="Pfam" id="PF20979"/>
    </source>
</evidence>
<feature type="binding site" evidence="9">
    <location>
        <position position="189"/>
    </location>
    <ligand>
        <name>L-citrulline</name>
        <dbReference type="ChEBI" id="CHEBI:57743"/>
    </ligand>
</feature>
<feature type="binding site" evidence="9">
    <location>
        <position position="91"/>
    </location>
    <ligand>
        <name>L-citrulline</name>
        <dbReference type="ChEBI" id="CHEBI:57743"/>
    </ligand>
</feature>
<sequence>MAKQIKKIVLAYSGGLDTSVIIPWLKENYEDCEVIAVAADVGQGDGELAGLEEKARKTGASKLYIADLKKTFVEDYIWPTLKANAVYESKYLLGTSFARPIIAKRLVEIAKAEGADAICHGCTGKGNDQVRFELTIKALAPEMTVIAPWRVWDIKSREEEIEYAESHNIPLSFTKETSYSKDKNLWHLSHEGLDLENPGNEPQYNKEGFLELGVSPEQAPDEPTYITLSFEKGVPTKLNGEALDGVALIGKLNELGGKNGIGIVDLVENRLVGMKSRGVYETPGGAILYHAHNKLEEITLDKETYHYKQGISLKFADIVYNGQWFTPLRQALSAFVDSTQQYVTGEVKLKLYKGNIIDAGVTSPYSLYDEEVATFSEDQVYNQADATGFINLFGLPLKVMAQKRKS</sequence>
<accession>A0A928KWI5</accession>
<evidence type="ECO:0000313" key="13">
    <source>
        <dbReference type="Proteomes" id="UP000754750"/>
    </source>
</evidence>
<dbReference type="Gene3D" id="3.90.1260.10">
    <property type="entry name" value="Argininosuccinate synthetase, chain A, domain 2"/>
    <property type="match status" value="1"/>
</dbReference>
<keyword evidence="5 9" id="KW-0436">Ligase</keyword>
<feature type="binding site" evidence="9">
    <location>
        <position position="280"/>
    </location>
    <ligand>
        <name>L-citrulline</name>
        <dbReference type="ChEBI" id="CHEBI:57743"/>
    </ligand>
</feature>
<feature type="domain" description="Arginosuccinate synthase-like N-terminal" evidence="10">
    <location>
        <begin position="7"/>
        <end position="170"/>
    </location>
</feature>
<dbReference type="Gene3D" id="3.40.50.620">
    <property type="entry name" value="HUPs"/>
    <property type="match status" value="1"/>
</dbReference>
<gene>
    <name evidence="9" type="primary">argG</name>
    <name evidence="12" type="ORF">E7512_07095</name>
</gene>
<feature type="binding site" evidence="9">
    <location>
        <begin position="11"/>
        <end position="19"/>
    </location>
    <ligand>
        <name>ATP</name>
        <dbReference type="ChEBI" id="CHEBI:30616"/>
    </ligand>
</feature>
<feature type="domain" description="Arginosuccinate synthase C-terminal" evidence="11">
    <location>
        <begin position="179"/>
        <end position="399"/>
    </location>
</feature>
<keyword evidence="6 9" id="KW-0028">Amino-acid biosynthesis</keyword>
<dbReference type="PANTHER" id="PTHR11587:SF2">
    <property type="entry name" value="ARGININOSUCCINATE SYNTHASE"/>
    <property type="match status" value="1"/>
</dbReference>
<dbReference type="InterPro" id="IPR014729">
    <property type="entry name" value="Rossmann-like_a/b/a_fold"/>
</dbReference>
<evidence type="ECO:0000256" key="6">
    <source>
        <dbReference type="ARBA" id="ARBA00022605"/>
    </source>
</evidence>
<feature type="binding site" evidence="9">
    <location>
        <position position="96"/>
    </location>
    <ligand>
        <name>L-citrulline</name>
        <dbReference type="ChEBI" id="CHEBI:57743"/>
    </ligand>
</feature>
<evidence type="ECO:0000256" key="7">
    <source>
        <dbReference type="ARBA" id="ARBA00022741"/>
    </source>
</evidence>
<evidence type="ECO:0000256" key="2">
    <source>
        <dbReference type="ARBA" id="ARBA00011881"/>
    </source>
</evidence>
<keyword evidence="9" id="KW-0963">Cytoplasm</keyword>
<dbReference type="EMBL" id="SVNY01000003">
    <property type="protein sequence ID" value="MBE6833335.1"/>
    <property type="molecule type" value="Genomic_DNA"/>
</dbReference>
<dbReference type="InterPro" id="IPR048267">
    <property type="entry name" value="Arginosuc_syn_N"/>
</dbReference>
<feature type="binding site" evidence="9">
    <location>
        <position position="268"/>
    </location>
    <ligand>
        <name>L-citrulline</name>
        <dbReference type="ChEBI" id="CHEBI:57743"/>
    </ligand>
</feature>
<evidence type="ECO:0000256" key="3">
    <source>
        <dbReference type="ARBA" id="ARBA00012286"/>
    </source>
</evidence>
<dbReference type="FunFam" id="3.90.1260.10:FF:000007">
    <property type="entry name" value="Argininosuccinate synthase"/>
    <property type="match status" value="1"/>
</dbReference>
<dbReference type="InterPro" id="IPR001518">
    <property type="entry name" value="Arginosuc_synth"/>
</dbReference>
<dbReference type="CDD" id="cd01999">
    <property type="entry name" value="ASS"/>
    <property type="match status" value="1"/>
</dbReference>
<dbReference type="HAMAP" id="MF_00005">
    <property type="entry name" value="Arg_succ_synth_type1"/>
    <property type="match status" value="1"/>
</dbReference>
<keyword evidence="7 9" id="KW-0547">Nucleotide-binding</keyword>
<dbReference type="GO" id="GO:0004055">
    <property type="term" value="F:argininosuccinate synthase activity"/>
    <property type="evidence" value="ECO:0007669"/>
    <property type="project" value="UniProtKB-UniRule"/>
</dbReference>
<evidence type="ECO:0000313" key="12">
    <source>
        <dbReference type="EMBL" id="MBE6833335.1"/>
    </source>
</evidence>
<comment type="subunit">
    <text evidence="2 9">Homotetramer.</text>
</comment>
<dbReference type="InterPro" id="IPR048268">
    <property type="entry name" value="Arginosuc_syn_C"/>
</dbReference>
<dbReference type="FunFam" id="3.40.50.620:FF:000019">
    <property type="entry name" value="Argininosuccinate synthase"/>
    <property type="match status" value="1"/>
</dbReference>